<organism evidence="2 3">
    <name type="scientific">Kitasatospora putterlickiae</name>
    <dbReference type="NCBI Taxonomy" id="221725"/>
    <lineage>
        <taxon>Bacteria</taxon>
        <taxon>Bacillati</taxon>
        <taxon>Actinomycetota</taxon>
        <taxon>Actinomycetes</taxon>
        <taxon>Kitasatosporales</taxon>
        <taxon>Streptomycetaceae</taxon>
        <taxon>Kitasatospora</taxon>
    </lineage>
</organism>
<accession>A0ABN1YC47</accession>
<name>A0ABN1YC47_9ACTN</name>
<sequence length="151" mass="15478">MRGAEQGEVAHGRGSPVWAGERSRSGAWAAGAWAGACAAACATAGACVTAGGWPVRSSERSGRLGPGSTPPAASNSLVGRRIPYRRCTACLVTPRAEPTESQEKPSARSNSTAAATSVSTLSRNSWARRTVGAGARPYTTKPAEVLGRRGR</sequence>
<evidence type="ECO:0000313" key="2">
    <source>
        <dbReference type="EMBL" id="GAA1402317.1"/>
    </source>
</evidence>
<dbReference type="EMBL" id="BAAAKJ010000247">
    <property type="protein sequence ID" value="GAA1402317.1"/>
    <property type="molecule type" value="Genomic_DNA"/>
</dbReference>
<feature type="compositionally biased region" description="Low complexity" evidence="1">
    <location>
        <begin position="107"/>
        <end position="122"/>
    </location>
</feature>
<dbReference type="Proteomes" id="UP001499863">
    <property type="component" value="Unassembled WGS sequence"/>
</dbReference>
<keyword evidence="3" id="KW-1185">Reference proteome</keyword>
<proteinExistence type="predicted"/>
<feature type="region of interest" description="Disordered" evidence="1">
    <location>
        <begin position="93"/>
        <end position="151"/>
    </location>
</feature>
<evidence type="ECO:0000256" key="1">
    <source>
        <dbReference type="SAM" id="MobiDB-lite"/>
    </source>
</evidence>
<feature type="region of interest" description="Disordered" evidence="1">
    <location>
        <begin position="52"/>
        <end position="79"/>
    </location>
</feature>
<protein>
    <submittedName>
        <fullName evidence="2">Uncharacterized protein</fullName>
    </submittedName>
</protein>
<comment type="caution">
    <text evidence="2">The sequence shown here is derived from an EMBL/GenBank/DDBJ whole genome shotgun (WGS) entry which is preliminary data.</text>
</comment>
<reference evidence="2 3" key="1">
    <citation type="journal article" date="2019" name="Int. J. Syst. Evol. Microbiol.">
        <title>The Global Catalogue of Microorganisms (GCM) 10K type strain sequencing project: providing services to taxonomists for standard genome sequencing and annotation.</title>
        <authorList>
            <consortium name="The Broad Institute Genomics Platform"/>
            <consortium name="The Broad Institute Genome Sequencing Center for Infectious Disease"/>
            <person name="Wu L."/>
            <person name="Ma J."/>
        </authorList>
    </citation>
    <scope>NUCLEOTIDE SEQUENCE [LARGE SCALE GENOMIC DNA]</scope>
    <source>
        <strain evidence="2 3">JCM 12393</strain>
    </source>
</reference>
<gene>
    <name evidence="2" type="ORF">GCM10009639_45630</name>
</gene>
<evidence type="ECO:0000313" key="3">
    <source>
        <dbReference type="Proteomes" id="UP001499863"/>
    </source>
</evidence>
<feature type="region of interest" description="Disordered" evidence="1">
    <location>
        <begin position="1"/>
        <end position="20"/>
    </location>
</feature>
<feature type="compositionally biased region" description="Basic and acidic residues" evidence="1">
    <location>
        <begin position="97"/>
        <end position="106"/>
    </location>
</feature>